<evidence type="ECO:0000313" key="2">
    <source>
        <dbReference type="Proteomes" id="UP001497535"/>
    </source>
</evidence>
<proteinExistence type="predicted"/>
<comment type="caution">
    <text evidence="1">The sequence shown here is derived from an EMBL/GenBank/DDBJ whole genome shotgun (WGS) entry which is preliminary data.</text>
</comment>
<protein>
    <submittedName>
        <fullName evidence="1">Uncharacterized protein</fullName>
    </submittedName>
</protein>
<gene>
    <name evidence="1" type="ORF">MENTE1834_LOCUS25231</name>
</gene>
<reference evidence="1" key="1">
    <citation type="submission" date="2023-11" db="EMBL/GenBank/DDBJ databases">
        <authorList>
            <person name="Poullet M."/>
        </authorList>
    </citation>
    <scope>NUCLEOTIDE SEQUENCE</scope>
    <source>
        <strain evidence="1">E1834</strain>
    </source>
</reference>
<organism evidence="1 2">
    <name type="scientific">Meloidogyne enterolobii</name>
    <name type="common">Root-knot nematode worm</name>
    <name type="synonym">Meloidogyne mayaguensis</name>
    <dbReference type="NCBI Taxonomy" id="390850"/>
    <lineage>
        <taxon>Eukaryota</taxon>
        <taxon>Metazoa</taxon>
        <taxon>Ecdysozoa</taxon>
        <taxon>Nematoda</taxon>
        <taxon>Chromadorea</taxon>
        <taxon>Rhabditida</taxon>
        <taxon>Tylenchina</taxon>
        <taxon>Tylenchomorpha</taxon>
        <taxon>Tylenchoidea</taxon>
        <taxon>Meloidogynidae</taxon>
        <taxon>Meloidogyninae</taxon>
        <taxon>Meloidogyne</taxon>
    </lineage>
</organism>
<name>A0ACB0ZII7_MELEN</name>
<accession>A0ACB0ZII7</accession>
<dbReference type="Proteomes" id="UP001497535">
    <property type="component" value="Unassembled WGS sequence"/>
</dbReference>
<dbReference type="EMBL" id="CAVMJV010000035">
    <property type="protein sequence ID" value="CAK5078187.1"/>
    <property type="molecule type" value="Genomic_DNA"/>
</dbReference>
<sequence length="64" mass="7024">MYLIALSGIIFSLSILIPNLFLHSIINSSSFSRLSICFGNPLECIFMLINSATYSLKSSPSHLS</sequence>
<keyword evidence="2" id="KW-1185">Reference proteome</keyword>
<evidence type="ECO:0000313" key="1">
    <source>
        <dbReference type="EMBL" id="CAK5078187.1"/>
    </source>
</evidence>